<name>A0A024U814_9STRA</name>
<dbReference type="GeneID" id="20083398"/>
<dbReference type="RefSeq" id="XP_008869591.1">
    <property type="nucleotide sequence ID" value="XM_008871369.1"/>
</dbReference>
<proteinExistence type="predicted"/>
<sequence>MWSLEVAKALGQWNQVVSRRRRHAEADLIEFFLHERCGGGLRHAPPPVRTAFLCAILIRISRCVGWTMVPCSVLVQDERLQVLRIGCGLGRRLVWRDGFRVDTKLGKIVGRRWTQLLAGQCRRRGRSKRSFGHVQMMLGEMLVESCRRRHGGLRGFHNVDGRYVLFQHSNCHVPTAI</sequence>
<evidence type="ECO:0000313" key="1">
    <source>
        <dbReference type="EMBL" id="ETW01743.1"/>
    </source>
</evidence>
<gene>
    <name evidence="1" type="ORF">H310_06348</name>
</gene>
<protein>
    <submittedName>
        <fullName evidence="1">Uncharacterized protein</fullName>
    </submittedName>
</protein>
<reference evidence="1" key="1">
    <citation type="submission" date="2013-12" db="EMBL/GenBank/DDBJ databases">
        <title>The Genome Sequence of Aphanomyces invadans NJM9701.</title>
        <authorList>
            <consortium name="The Broad Institute Genomics Platform"/>
            <person name="Russ C."/>
            <person name="Tyler B."/>
            <person name="van West P."/>
            <person name="Dieguez-Uribeondo J."/>
            <person name="Young S.K."/>
            <person name="Zeng Q."/>
            <person name="Gargeya S."/>
            <person name="Fitzgerald M."/>
            <person name="Abouelleil A."/>
            <person name="Alvarado L."/>
            <person name="Chapman S.B."/>
            <person name="Gainer-Dewar J."/>
            <person name="Goldberg J."/>
            <person name="Griggs A."/>
            <person name="Gujja S."/>
            <person name="Hansen M."/>
            <person name="Howarth C."/>
            <person name="Imamovic A."/>
            <person name="Ireland A."/>
            <person name="Larimer J."/>
            <person name="McCowan C."/>
            <person name="Murphy C."/>
            <person name="Pearson M."/>
            <person name="Poon T.W."/>
            <person name="Priest M."/>
            <person name="Roberts A."/>
            <person name="Saif S."/>
            <person name="Shea T."/>
            <person name="Sykes S."/>
            <person name="Wortman J."/>
            <person name="Nusbaum C."/>
            <person name="Birren B."/>
        </authorList>
    </citation>
    <scope>NUCLEOTIDE SEQUENCE [LARGE SCALE GENOMIC DNA]</scope>
    <source>
        <strain evidence="1">NJM9701</strain>
    </source>
</reference>
<organism evidence="1">
    <name type="scientific">Aphanomyces invadans</name>
    <dbReference type="NCBI Taxonomy" id="157072"/>
    <lineage>
        <taxon>Eukaryota</taxon>
        <taxon>Sar</taxon>
        <taxon>Stramenopiles</taxon>
        <taxon>Oomycota</taxon>
        <taxon>Saprolegniomycetes</taxon>
        <taxon>Saprolegniales</taxon>
        <taxon>Verrucalvaceae</taxon>
        <taxon>Aphanomyces</taxon>
    </lineage>
</organism>
<dbReference type="VEuPathDB" id="FungiDB:H310_06348"/>
<dbReference type="EMBL" id="KI913962">
    <property type="protein sequence ID" value="ETW01743.1"/>
    <property type="molecule type" value="Genomic_DNA"/>
</dbReference>
<accession>A0A024U814</accession>
<dbReference type="AlphaFoldDB" id="A0A024U814"/>